<evidence type="ECO:0000313" key="1">
    <source>
        <dbReference type="EMBL" id="CCH71128.1"/>
    </source>
</evidence>
<accession>N0E2F9</accession>
<name>N0E2F9_9MICO</name>
<dbReference type="Proteomes" id="UP000013167">
    <property type="component" value="Unassembled WGS sequence"/>
</dbReference>
<dbReference type="OrthoDB" id="4244911at2"/>
<dbReference type="HOGENOM" id="CLU_148082_0_0_11"/>
<evidence type="ECO:0000313" key="2">
    <source>
        <dbReference type="Proteomes" id="UP000013167"/>
    </source>
</evidence>
<dbReference type="EMBL" id="CAIZ01000154">
    <property type="protein sequence ID" value="CCH71128.1"/>
    <property type="molecule type" value="Genomic_DNA"/>
</dbReference>
<dbReference type="InterPro" id="IPR001484">
    <property type="entry name" value="Pyrokinin_CS"/>
</dbReference>
<dbReference type="AlphaFoldDB" id="N0E2F9"/>
<sequence length="94" mass="10421">MLDQCPADYRTYAAWRRHPLVLAWLTVQHLEGQLAALRTAYRGMRVDLADQVAADALTDVLEVLSAEGARLVASRRSASLVLDAMEGKVFVPRL</sequence>
<comment type="caution">
    <text evidence="1">The sequence shown here is derived from an EMBL/GenBank/DDBJ whole genome shotgun (WGS) entry which is preliminary data.</text>
</comment>
<reference evidence="1 2" key="1">
    <citation type="journal article" date="2013" name="ISME J.">
        <title>A metabolic model for members of the genus Tetrasphaera involved in enhanced biological phosphorus removal.</title>
        <authorList>
            <person name="Kristiansen R."/>
            <person name="Nguyen H.T.T."/>
            <person name="Saunders A.M."/>
            <person name="Nielsen J.L."/>
            <person name="Wimmer R."/>
            <person name="Le V.Q."/>
            <person name="McIlroy S.J."/>
            <person name="Petrovski S."/>
            <person name="Seviour R.J."/>
            <person name="Calteau A."/>
            <person name="Nielsen K.L."/>
            <person name="Nielsen P.H."/>
        </authorList>
    </citation>
    <scope>NUCLEOTIDE SEQUENCE [LARGE SCALE GENOMIC DNA]</scope>
    <source>
        <strain evidence="1 2">Lp2</strain>
    </source>
</reference>
<keyword evidence="2" id="KW-1185">Reference proteome</keyword>
<dbReference type="eggNOG" id="ENOG50332RT">
    <property type="taxonomic scope" value="Bacteria"/>
</dbReference>
<protein>
    <submittedName>
        <fullName evidence="1">Uncharacterized protein</fullName>
    </submittedName>
</protein>
<dbReference type="PROSITE" id="PS00539">
    <property type="entry name" value="PYROKININ"/>
    <property type="match status" value="1"/>
</dbReference>
<proteinExistence type="predicted"/>
<dbReference type="STRING" id="1193181.BN10_810001"/>
<dbReference type="GO" id="GO:0007218">
    <property type="term" value="P:neuropeptide signaling pathway"/>
    <property type="evidence" value="ECO:0007669"/>
    <property type="project" value="InterPro"/>
</dbReference>
<gene>
    <name evidence="1" type="ORF">BN10_810001</name>
</gene>
<dbReference type="GO" id="GO:0005184">
    <property type="term" value="F:neuropeptide hormone activity"/>
    <property type="evidence" value="ECO:0007669"/>
    <property type="project" value="InterPro"/>
</dbReference>
<organism evidence="1 2">
    <name type="scientific">Phycicoccus elongatus Lp2</name>
    <dbReference type="NCBI Taxonomy" id="1193181"/>
    <lineage>
        <taxon>Bacteria</taxon>
        <taxon>Bacillati</taxon>
        <taxon>Actinomycetota</taxon>
        <taxon>Actinomycetes</taxon>
        <taxon>Micrococcales</taxon>
        <taxon>Intrasporangiaceae</taxon>
        <taxon>Phycicoccus</taxon>
    </lineage>
</organism>